<gene>
    <name evidence="1" type="ORF">CcrBL9_gp264c</name>
</gene>
<evidence type="ECO:0000313" key="2">
    <source>
        <dbReference type="Proteomes" id="UP000259421"/>
    </source>
</evidence>
<proteinExistence type="predicted"/>
<protein>
    <submittedName>
        <fullName evidence="1">Uncharacterized protein</fullName>
    </submittedName>
</protein>
<reference evidence="1 2" key="2">
    <citation type="submission" date="2018-09" db="EMBL/GenBank/DDBJ databases">
        <title>Giant CbK-like Caulobacter bacteriophages have genetically divergent genomes.</title>
        <authorList>
            <person name="Wilson K."/>
            <person name="Ely B."/>
        </authorList>
    </citation>
    <scope>NUCLEOTIDE SEQUENCE [LARGE SCALE GENOMIC DNA]</scope>
</reference>
<evidence type="ECO:0000313" key="1">
    <source>
        <dbReference type="EMBL" id="AXQ69288.1"/>
    </source>
</evidence>
<name>A0A385EEU5_9CAUD</name>
<accession>A0A385EEU5</accession>
<organism evidence="1 2">
    <name type="scientific">Caulobacter phage CcrBL9</name>
    <dbReference type="NCBI Taxonomy" id="2283270"/>
    <lineage>
        <taxon>Viruses</taxon>
        <taxon>Duplodnaviria</taxon>
        <taxon>Heunggongvirae</taxon>
        <taxon>Uroviricota</taxon>
        <taxon>Caudoviricetes</taxon>
        <taxon>Jeanschmidtviridae</taxon>
        <taxon>Bertelyvirus</taxon>
        <taxon>Bertelyvirus BL9</taxon>
    </lineage>
</organism>
<dbReference type="EMBL" id="MH588546">
    <property type="protein sequence ID" value="AXQ69288.1"/>
    <property type="molecule type" value="Genomic_DNA"/>
</dbReference>
<reference evidence="2" key="1">
    <citation type="submission" date="2018-07" db="EMBL/GenBank/DDBJ databases">
        <title>Giant CbK-like Caulobacter bacteriophages have genetically divergent genomes.</title>
        <authorList>
            <person name="Wilson K.M."/>
            <person name="Ely B."/>
        </authorList>
    </citation>
    <scope>NUCLEOTIDE SEQUENCE [LARGE SCALE GENOMIC DNA]</scope>
</reference>
<sequence length="95" mass="10668">MVSRRVSEAHDSIPDASKVYGEPCNNCKLWDEGFYCLKRHRQKTITISTGHMPDITVRKAGGCPDHEMMAGVWWHEDPIKPHQSGYGGSSTNLLI</sequence>
<dbReference type="Proteomes" id="UP000259421">
    <property type="component" value="Segment"/>
</dbReference>
<keyword evidence="2" id="KW-1185">Reference proteome</keyword>